<dbReference type="SUPFAM" id="SSF55383">
    <property type="entry name" value="Copper amine oxidase, domain N"/>
    <property type="match status" value="2"/>
</dbReference>
<feature type="domain" description="Copper amine oxidase-like N-terminal" evidence="1">
    <location>
        <begin position="295"/>
        <end position="402"/>
    </location>
</feature>
<dbReference type="RefSeq" id="WP_173730049.1">
    <property type="nucleotide sequence ID" value="NZ_JABTTE010000003.1"/>
</dbReference>
<evidence type="ECO:0000313" key="3">
    <source>
        <dbReference type="Proteomes" id="UP000625804"/>
    </source>
</evidence>
<proteinExistence type="predicted"/>
<dbReference type="Proteomes" id="UP000625804">
    <property type="component" value="Unassembled WGS sequence"/>
</dbReference>
<gene>
    <name evidence="2" type="ORF">HR057_03565</name>
</gene>
<dbReference type="AlphaFoldDB" id="A0A8J8KAQ3"/>
<dbReference type="Gene3D" id="3.30.457.10">
    <property type="entry name" value="Copper amine oxidase-like, N-terminal domain"/>
    <property type="match status" value="1"/>
</dbReference>
<reference evidence="2" key="1">
    <citation type="submission" date="2020-06" db="EMBL/GenBank/DDBJ databases">
        <title>A novel thermopfilic bacterium from Erzurum, Turkey.</title>
        <authorList>
            <person name="Adiguzel A."/>
            <person name="Ay H."/>
            <person name="Baltaci M.O."/>
        </authorList>
    </citation>
    <scope>NUCLEOTIDE SEQUENCE</scope>
    <source>
        <strain evidence="2">P2</strain>
    </source>
</reference>
<evidence type="ECO:0000313" key="2">
    <source>
        <dbReference type="EMBL" id="NSL50842.1"/>
    </source>
</evidence>
<dbReference type="Pfam" id="PF07833">
    <property type="entry name" value="Cu_amine_oxidN1"/>
    <property type="match status" value="1"/>
</dbReference>
<dbReference type="InterPro" id="IPR012854">
    <property type="entry name" value="Cu_amine_oxidase-like_N"/>
</dbReference>
<sequence>MKKALMKAVSFLILLQLFIGLQLTRAESTVIYWSDVEKGSYSNLYPYTFLWSSHPYDDPKINGVNLKAFEITDDPDNIDFVINQYGEMAANGIVQVNEKLEEATDLSQYYSFQNSITIKSGGVYLIVTSDDDFAKIRIDSILPTKVNFSYVLASEIVDDSSDIDYGNGNPSDDYIYDEPGDVYYELEEGNVMVSVESDPNDAYYILYRSDNGGPFIKLTDFPIYEPYFVDKYALAGHKYVYYFDIYDEYDRKIASSVNVHVTVIKPKSTNTTPTKPTTGTGEIIIQLQVNNKNSTVNGTKKTLDVPPIVVDGRTLVPLRFISESLGADVKWNGSDSSITITYNGKTIKLWLNKSEAIINGKKVFLDVPAQSISGRTMVPIRFISENLEQEISFDNKTLGIIIKTKSLSNSSSNNSTTVQVPGTNQNFSSFAGTWDLWVPGGYSKIDTVTPYTQGEGGDYLIISDYGIYSWISVDGKVIDGKWSKSGNEIVLHNAKYGWDWNVKEYDWSDGKGIMVYVLGTYYEGRKVE</sequence>
<comment type="caution">
    <text evidence="2">The sequence shown here is derived from an EMBL/GenBank/DDBJ whole genome shotgun (WGS) entry which is preliminary data.</text>
</comment>
<name>A0A8J8KAQ3_9BACI</name>
<accession>A0A8J8KAQ3</accession>
<organism evidence="2 3">
    <name type="scientific">Calidifontibacillus erzurumensis</name>
    <dbReference type="NCBI Taxonomy" id="2741433"/>
    <lineage>
        <taxon>Bacteria</taxon>
        <taxon>Bacillati</taxon>
        <taxon>Bacillota</taxon>
        <taxon>Bacilli</taxon>
        <taxon>Bacillales</taxon>
        <taxon>Bacillaceae</taxon>
        <taxon>Calidifontibacillus/Schinkia group</taxon>
        <taxon>Calidifontibacillus</taxon>
    </lineage>
</organism>
<dbReference type="EMBL" id="JABTTE010000003">
    <property type="protein sequence ID" value="NSL50842.1"/>
    <property type="molecule type" value="Genomic_DNA"/>
</dbReference>
<keyword evidence="3" id="KW-1185">Reference proteome</keyword>
<evidence type="ECO:0000259" key="1">
    <source>
        <dbReference type="Pfam" id="PF07833"/>
    </source>
</evidence>
<protein>
    <submittedName>
        <fullName evidence="2">Copper amine oxidase N-terminal domain-containing protein</fullName>
    </submittedName>
</protein>
<dbReference type="InterPro" id="IPR036582">
    <property type="entry name" value="Mao_N_sf"/>
</dbReference>